<dbReference type="AlphaFoldDB" id="A0AAV6ZY42"/>
<proteinExistence type="predicted"/>
<name>A0AAV6ZY42_ENGPU</name>
<sequence>MDRSYWSIVHDRCDSRFCTEPAVTASEPASEVPGLTVCTDSVRERGDRLSRTACTPLSPAMDRCCGSTADDRCDRRFCTEPPVTAVSHADSRCLGSLSA</sequence>
<evidence type="ECO:0000313" key="1">
    <source>
        <dbReference type="EMBL" id="KAG8554036.1"/>
    </source>
</evidence>
<organism evidence="1 2">
    <name type="scientific">Engystomops pustulosus</name>
    <name type="common">Tungara frog</name>
    <name type="synonym">Physalaemus pustulosus</name>
    <dbReference type="NCBI Taxonomy" id="76066"/>
    <lineage>
        <taxon>Eukaryota</taxon>
        <taxon>Metazoa</taxon>
        <taxon>Chordata</taxon>
        <taxon>Craniata</taxon>
        <taxon>Vertebrata</taxon>
        <taxon>Euteleostomi</taxon>
        <taxon>Amphibia</taxon>
        <taxon>Batrachia</taxon>
        <taxon>Anura</taxon>
        <taxon>Neobatrachia</taxon>
        <taxon>Hyloidea</taxon>
        <taxon>Leptodactylidae</taxon>
        <taxon>Leiuperinae</taxon>
        <taxon>Engystomops</taxon>
    </lineage>
</organism>
<protein>
    <submittedName>
        <fullName evidence="1">Uncharacterized protein</fullName>
    </submittedName>
</protein>
<comment type="caution">
    <text evidence="1">The sequence shown here is derived from an EMBL/GenBank/DDBJ whole genome shotgun (WGS) entry which is preliminary data.</text>
</comment>
<dbReference type="Proteomes" id="UP000824782">
    <property type="component" value="Unassembled WGS sequence"/>
</dbReference>
<accession>A0AAV6ZY42</accession>
<gene>
    <name evidence="1" type="ORF">GDO81_003642</name>
</gene>
<dbReference type="EMBL" id="WNYA01000010">
    <property type="protein sequence ID" value="KAG8554036.1"/>
    <property type="molecule type" value="Genomic_DNA"/>
</dbReference>
<keyword evidence="2" id="KW-1185">Reference proteome</keyword>
<evidence type="ECO:0000313" key="2">
    <source>
        <dbReference type="Proteomes" id="UP000824782"/>
    </source>
</evidence>
<reference evidence="1" key="1">
    <citation type="thesis" date="2020" institute="ProQuest LLC" country="789 East Eisenhower Parkway, Ann Arbor, MI, USA">
        <title>Comparative Genomics and Chromosome Evolution.</title>
        <authorList>
            <person name="Mudd A.B."/>
        </authorList>
    </citation>
    <scope>NUCLEOTIDE SEQUENCE</scope>
    <source>
        <strain evidence="1">237g6f4</strain>
        <tissue evidence="1">Blood</tissue>
    </source>
</reference>